<keyword evidence="4" id="KW-1185">Reference proteome</keyword>
<dbReference type="PANTHER" id="PTHR48081">
    <property type="entry name" value="AB HYDROLASE SUPERFAMILY PROTEIN C4A8.06C"/>
    <property type="match status" value="1"/>
</dbReference>
<protein>
    <recommendedName>
        <fullName evidence="2">Alpha/beta hydrolase fold-3 domain-containing protein</fullName>
    </recommendedName>
</protein>
<dbReference type="InterPro" id="IPR029058">
    <property type="entry name" value="AB_hydrolase_fold"/>
</dbReference>
<dbReference type="InterPro" id="IPR050300">
    <property type="entry name" value="GDXG_lipolytic_enzyme"/>
</dbReference>
<evidence type="ECO:0000313" key="4">
    <source>
        <dbReference type="Proteomes" id="UP001583186"/>
    </source>
</evidence>
<sequence length="322" mass="35780">MSLQYDPEWHALAGPSLEGQAEVLPVGDVATRRSRFAALFARYEFKIPDDIDVQIHKVPAANGHIIELYQISPKTLAESSTDKDKQTPAILHIHAGGFISVNVRNVLPSLVPFVRETKVPFFSVEYRWAPENPYPAPLEDCWTALKYLHDQAGTLSIDITRIAVMGESAGGGLAAGLVLLARDRLLSPPLAKQILIYPMLDDRTTIDKSKGMAVFSINDVFTGWQAYLGKDYCGDNVSPCASPARVTDVTGLPELYMDIGQLDLFMQESFDYASKFIATGIQTEFHIYPGVIHAFQRWSPEARVVKQAFENRSRAISMLYSK</sequence>
<dbReference type="PANTHER" id="PTHR48081:SF8">
    <property type="entry name" value="ALPHA_BETA HYDROLASE FOLD-3 DOMAIN-CONTAINING PROTEIN-RELATED"/>
    <property type="match status" value="1"/>
</dbReference>
<comment type="caution">
    <text evidence="3">The sequence shown here is derived from an EMBL/GenBank/DDBJ whole genome shotgun (WGS) entry which is preliminary data.</text>
</comment>
<evidence type="ECO:0000259" key="2">
    <source>
        <dbReference type="Pfam" id="PF07859"/>
    </source>
</evidence>
<proteinExistence type="predicted"/>
<evidence type="ECO:0000313" key="3">
    <source>
        <dbReference type="EMBL" id="KAL1897465.1"/>
    </source>
</evidence>
<dbReference type="Pfam" id="PF07859">
    <property type="entry name" value="Abhydrolase_3"/>
    <property type="match status" value="1"/>
</dbReference>
<dbReference type="InterPro" id="IPR013094">
    <property type="entry name" value="AB_hydrolase_3"/>
</dbReference>
<keyword evidence="1" id="KW-0378">Hydrolase</keyword>
<evidence type="ECO:0000256" key="1">
    <source>
        <dbReference type="ARBA" id="ARBA00022801"/>
    </source>
</evidence>
<reference evidence="3 4" key="1">
    <citation type="journal article" date="2024" name="IMA Fungus">
        <title>IMA Genome - F19 : A genome assembly and annotation guide to empower mycologists, including annotated draft genome sequences of Ceratocystis pirilliformis, Diaporthe australafricana, Fusarium ophioides, Paecilomyces lecythidis, and Sporothrix stenoceras.</title>
        <authorList>
            <person name="Aylward J."/>
            <person name="Wilson A.M."/>
            <person name="Visagie C.M."/>
            <person name="Spraker J."/>
            <person name="Barnes I."/>
            <person name="Buitendag C."/>
            <person name="Ceriani C."/>
            <person name="Del Mar Angel L."/>
            <person name="du Plessis D."/>
            <person name="Fuchs T."/>
            <person name="Gasser K."/>
            <person name="Kramer D."/>
            <person name="Li W."/>
            <person name="Munsamy K."/>
            <person name="Piso A."/>
            <person name="Price J.L."/>
            <person name="Sonnekus B."/>
            <person name="Thomas C."/>
            <person name="van der Nest A."/>
            <person name="van Dijk A."/>
            <person name="van Heerden A."/>
            <person name="van Vuuren N."/>
            <person name="Yilmaz N."/>
            <person name="Duong T.A."/>
            <person name="van der Merwe N.A."/>
            <person name="Wingfield M.J."/>
            <person name="Wingfield B.D."/>
        </authorList>
    </citation>
    <scope>NUCLEOTIDE SEQUENCE [LARGE SCALE GENOMIC DNA]</scope>
    <source>
        <strain evidence="3 4">CMW 5346</strain>
    </source>
</reference>
<dbReference type="EMBL" id="JAWCUI010000019">
    <property type="protein sequence ID" value="KAL1897465.1"/>
    <property type="molecule type" value="Genomic_DNA"/>
</dbReference>
<dbReference type="SUPFAM" id="SSF53474">
    <property type="entry name" value="alpha/beta-Hydrolases"/>
    <property type="match status" value="1"/>
</dbReference>
<dbReference type="Gene3D" id="3.40.50.1820">
    <property type="entry name" value="alpha/beta hydrolase"/>
    <property type="match status" value="1"/>
</dbReference>
<feature type="domain" description="Alpha/beta hydrolase fold-3" evidence="2">
    <location>
        <begin position="90"/>
        <end position="296"/>
    </location>
</feature>
<name>A0ABR3ZBQ9_9PEZI</name>
<dbReference type="Proteomes" id="UP001583186">
    <property type="component" value="Unassembled WGS sequence"/>
</dbReference>
<gene>
    <name evidence="3" type="ORF">Sste5346_004203</name>
</gene>
<accession>A0ABR3ZBQ9</accession>
<organism evidence="3 4">
    <name type="scientific">Sporothrix stenoceras</name>
    <dbReference type="NCBI Taxonomy" id="5173"/>
    <lineage>
        <taxon>Eukaryota</taxon>
        <taxon>Fungi</taxon>
        <taxon>Dikarya</taxon>
        <taxon>Ascomycota</taxon>
        <taxon>Pezizomycotina</taxon>
        <taxon>Sordariomycetes</taxon>
        <taxon>Sordariomycetidae</taxon>
        <taxon>Ophiostomatales</taxon>
        <taxon>Ophiostomataceae</taxon>
        <taxon>Sporothrix</taxon>
    </lineage>
</organism>